<dbReference type="CDD" id="cd01335">
    <property type="entry name" value="Radical_SAM"/>
    <property type="match status" value="1"/>
</dbReference>
<dbReference type="PANTHER" id="PTHR43273">
    <property type="entry name" value="ANAEROBIC SULFATASE-MATURATING ENZYME HOMOLOG ASLB-RELATED"/>
    <property type="match status" value="1"/>
</dbReference>
<dbReference type="Proteomes" id="UP001178288">
    <property type="component" value="Chromosome"/>
</dbReference>
<dbReference type="AlphaFoldDB" id="A0AA95MQV8"/>
<dbReference type="InterPro" id="IPR007197">
    <property type="entry name" value="rSAM"/>
</dbReference>
<dbReference type="Pfam" id="PF04055">
    <property type="entry name" value="Radical_SAM"/>
    <property type="match status" value="1"/>
</dbReference>
<comment type="cofactor">
    <cofactor evidence="1">
        <name>[4Fe-4S] cluster</name>
        <dbReference type="ChEBI" id="CHEBI:49883"/>
    </cofactor>
</comment>
<dbReference type="InterPro" id="IPR047207">
    <property type="entry name" value="SPASM_anSME"/>
</dbReference>
<dbReference type="SFLD" id="SFLDG01072">
    <property type="entry name" value="dehydrogenase_like"/>
    <property type="match status" value="1"/>
</dbReference>
<dbReference type="PANTHER" id="PTHR43273:SF3">
    <property type="entry name" value="ANAEROBIC SULFATASE-MATURATING ENZYME HOMOLOG ASLB-RELATED"/>
    <property type="match status" value="1"/>
</dbReference>
<evidence type="ECO:0000313" key="9">
    <source>
        <dbReference type="EMBL" id="WHY85566.1"/>
    </source>
</evidence>
<gene>
    <name evidence="9" type="ORF">QNH39_23625</name>
</gene>
<evidence type="ECO:0000256" key="7">
    <source>
        <dbReference type="ARBA" id="ARBA00023601"/>
    </source>
</evidence>
<dbReference type="SFLD" id="SFLDG01067">
    <property type="entry name" value="SPASM/twitch_domain_containing"/>
    <property type="match status" value="1"/>
</dbReference>
<dbReference type="SUPFAM" id="SSF102114">
    <property type="entry name" value="Radical SAM enzymes"/>
    <property type="match status" value="1"/>
</dbReference>
<dbReference type="SFLD" id="SFLDF00285">
    <property type="entry name" value="anaerobic_Ser-type_sulfatase-m"/>
    <property type="match status" value="1"/>
</dbReference>
<dbReference type="CDD" id="cd21120">
    <property type="entry name" value="SPASM_anSME"/>
    <property type="match status" value="1"/>
</dbReference>
<dbReference type="EMBL" id="CP126114">
    <property type="protein sequence ID" value="WHY85566.1"/>
    <property type="molecule type" value="Genomic_DNA"/>
</dbReference>
<dbReference type="InterPro" id="IPR023867">
    <property type="entry name" value="Sulphatase_maturase_rSAM"/>
</dbReference>
<keyword evidence="3" id="KW-0949">S-adenosyl-L-methionine</keyword>
<keyword evidence="5" id="KW-0408">Iron</keyword>
<dbReference type="InterPro" id="IPR023885">
    <property type="entry name" value="4Fe4S-binding_SPASM_dom"/>
</dbReference>
<evidence type="ECO:0000256" key="1">
    <source>
        <dbReference type="ARBA" id="ARBA00001966"/>
    </source>
</evidence>
<comment type="similarity">
    <text evidence="7">Belongs to the radical SAM superfamily. Anaerobic sulfatase-maturating enzyme family.</text>
</comment>
<evidence type="ECO:0000313" key="10">
    <source>
        <dbReference type="Proteomes" id="UP001178288"/>
    </source>
</evidence>
<dbReference type="RefSeq" id="WP_082805003.1">
    <property type="nucleotide sequence ID" value="NZ_CP126114.1"/>
</dbReference>
<evidence type="ECO:0000256" key="5">
    <source>
        <dbReference type="ARBA" id="ARBA00023004"/>
    </source>
</evidence>
<evidence type="ECO:0000256" key="4">
    <source>
        <dbReference type="ARBA" id="ARBA00022723"/>
    </source>
</evidence>
<dbReference type="InterPro" id="IPR013785">
    <property type="entry name" value="Aldolase_TIM"/>
</dbReference>
<proteinExistence type="inferred from homology"/>
<dbReference type="GO" id="GO:0046872">
    <property type="term" value="F:metal ion binding"/>
    <property type="evidence" value="ECO:0007669"/>
    <property type="project" value="UniProtKB-KW"/>
</dbReference>
<sequence length="431" mass="49645">MAQLFFFDPLEKGSNKLGKDNSFHILAKPTGPICNLDCRYCYYTEKEAYFPKGHSFRMSDAVLESYIKQYIDSQDTAEIVFAWQGGEPTLIGIDFFRKAVSLQKKYADGKHITNTIQTNGTLLTEQWCEFFSDQNFLVGLSLDGPEPIHDQYRIDRGGKPTFERVMRALSLLKKYHVDFNILTCVTRYSAYKALEIYRFLKQEDIQFIQFIPIVEREVNEGALVLSINHATPPSLIMEENQQTVTPWTVEQEMYGTFLIEIFNEWVQYDVGSVYVMNFEWALASWIGIPSPICIFSEECGRAVAMEHTGELFSCDHYVYPDYQLGNITEGLMNLMNLPSQHAFGKQKRETLPSVCRNCEVRFACHGECPKHRFLVSEQNEPGLNYLCKSYKKYFNYINPYMMRMRQRLQAGLPASSKSSFLTNHNGSGLSS</sequence>
<protein>
    <submittedName>
        <fullName evidence="9">Anaerobic sulfatase maturase</fullName>
    </submittedName>
</protein>
<name>A0AA95MQV8_9BACI</name>
<accession>A0AA95MQV8</accession>
<dbReference type="NCBIfam" id="TIGR04085">
    <property type="entry name" value="rSAM_more_4Fe4S"/>
    <property type="match status" value="1"/>
</dbReference>
<dbReference type="GO" id="GO:0051539">
    <property type="term" value="F:4 iron, 4 sulfur cluster binding"/>
    <property type="evidence" value="ECO:0007669"/>
    <property type="project" value="UniProtKB-KW"/>
</dbReference>
<evidence type="ECO:0000256" key="2">
    <source>
        <dbReference type="ARBA" id="ARBA00022485"/>
    </source>
</evidence>
<dbReference type="NCBIfam" id="TIGR03942">
    <property type="entry name" value="sulfatase_rSAM"/>
    <property type="match status" value="1"/>
</dbReference>
<dbReference type="GO" id="GO:0016491">
    <property type="term" value="F:oxidoreductase activity"/>
    <property type="evidence" value="ECO:0007669"/>
    <property type="project" value="InterPro"/>
</dbReference>
<dbReference type="SFLD" id="SFLDG01386">
    <property type="entry name" value="main_SPASM_domain-containing"/>
    <property type="match status" value="1"/>
</dbReference>
<reference evidence="9" key="1">
    <citation type="submission" date="2023-05" db="EMBL/GenBank/DDBJ databases">
        <title>Comparative genomics of Bacillaceae isolates and their secondary metabolite potential.</title>
        <authorList>
            <person name="Song L."/>
            <person name="Nielsen L.J."/>
            <person name="Mohite O."/>
            <person name="Xu X."/>
            <person name="Weber T."/>
            <person name="Kovacs A.T."/>
        </authorList>
    </citation>
    <scope>NUCLEOTIDE SEQUENCE</scope>
    <source>
        <strain evidence="9">XLM17</strain>
    </source>
</reference>
<dbReference type="Pfam" id="PF13186">
    <property type="entry name" value="SPASM"/>
    <property type="match status" value="1"/>
</dbReference>
<feature type="domain" description="Radical SAM core" evidence="8">
    <location>
        <begin position="19"/>
        <end position="242"/>
    </location>
</feature>
<organism evidence="9 10">
    <name type="scientific">Neobacillus novalis</name>
    <dbReference type="NCBI Taxonomy" id="220687"/>
    <lineage>
        <taxon>Bacteria</taxon>
        <taxon>Bacillati</taxon>
        <taxon>Bacillota</taxon>
        <taxon>Bacilli</taxon>
        <taxon>Bacillales</taxon>
        <taxon>Bacillaceae</taxon>
        <taxon>Neobacillus</taxon>
    </lineage>
</organism>
<keyword evidence="10" id="KW-1185">Reference proteome</keyword>
<dbReference type="InterPro" id="IPR034491">
    <property type="entry name" value="Anaerob_Ser_sulfatase-maturase"/>
</dbReference>
<dbReference type="Gene3D" id="3.20.20.70">
    <property type="entry name" value="Aldolase class I"/>
    <property type="match status" value="1"/>
</dbReference>
<keyword evidence="2" id="KW-0004">4Fe-4S</keyword>
<dbReference type="SFLD" id="SFLDS00029">
    <property type="entry name" value="Radical_SAM"/>
    <property type="match status" value="1"/>
</dbReference>
<dbReference type="SFLD" id="SFLDG01384">
    <property type="entry name" value="thioether_bond_formation_requi"/>
    <property type="match status" value="1"/>
</dbReference>
<keyword evidence="6" id="KW-0411">Iron-sulfur</keyword>
<evidence type="ECO:0000256" key="3">
    <source>
        <dbReference type="ARBA" id="ARBA00022691"/>
    </source>
</evidence>
<keyword evidence="4" id="KW-0479">Metal-binding</keyword>
<dbReference type="KEGG" id="nnv:QNH39_23625"/>
<evidence type="ECO:0000256" key="6">
    <source>
        <dbReference type="ARBA" id="ARBA00023014"/>
    </source>
</evidence>
<dbReference type="PROSITE" id="PS51918">
    <property type="entry name" value="RADICAL_SAM"/>
    <property type="match status" value="1"/>
</dbReference>
<dbReference type="InterPro" id="IPR058240">
    <property type="entry name" value="rSAM_sf"/>
</dbReference>
<evidence type="ECO:0000259" key="8">
    <source>
        <dbReference type="PROSITE" id="PS51918"/>
    </source>
</evidence>